<dbReference type="EMBL" id="CP092148">
    <property type="protein sequence ID" value="WGS67309.1"/>
    <property type="molecule type" value="Genomic_DNA"/>
</dbReference>
<keyword evidence="2" id="KW-0808">Transferase</keyword>
<feature type="transmembrane region" description="Helical" evidence="3">
    <location>
        <begin position="109"/>
        <end position="131"/>
    </location>
</feature>
<evidence type="ECO:0000259" key="4">
    <source>
        <dbReference type="Pfam" id="PF00588"/>
    </source>
</evidence>
<dbReference type="GO" id="GO:0032259">
    <property type="term" value="P:methylation"/>
    <property type="evidence" value="ECO:0007669"/>
    <property type="project" value="UniProtKB-KW"/>
</dbReference>
<feature type="domain" description="tRNA/rRNA methyltransferase SpoU type" evidence="4">
    <location>
        <begin position="58"/>
        <end position="183"/>
    </location>
</feature>
<dbReference type="AlphaFoldDB" id="A0AAJ6FCH3"/>
<keyword evidence="3" id="KW-0472">Membrane</keyword>
<accession>A0AAJ6FCH3</accession>
<dbReference type="Gene3D" id="3.40.1280.10">
    <property type="match status" value="1"/>
</dbReference>
<proteinExistence type="predicted"/>
<dbReference type="GO" id="GO:0003723">
    <property type="term" value="F:RNA binding"/>
    <property type="evidence" value="ECO:0007669"/>
    <property type="project" value="InterPro"/>
</dbReference>
<protein>
    <recommendedName>
        <fullName evidence="4">tRNA/rRNA methyltransferase SpoU type domain-containing protein</fullName>
    </recommendedName>
</protein>
<dbReference type="GO" id="GO:0006396">
    <property type="term" value="P:RNA processing"/>
    <property type="evidence" value="ECO:0007669"/>
    <property type="project" value="InterPro"/>
</dbReference>
<dbReference type="Proteomes" id="UP001237869">
    <property type="component" value="Chromosome"/>
</dbReference>
<evidence type="ECO:0000256" key="3">
    <source>
        <dbReference type="SAM" id="Phobius"/>
    </source>
</evidence>
<reference evidence="5" key="1">
    <citation type="submission" date="2022-02" db="EMBL/GenBank/DDBJ databases">
        <title>Long-read sequencing of the primary endosymbionts of Cacopsylla melanoneura.</title>
        <authorList>
            <person name="Dittmer J."/>
            <person name="Corretto E."/>
            <person name="Stauffer C."/>
            <person name="Schuler H."/>
        </authorList>
    </citation>
    <scope>NUCLEOTIDE SEQUENCE</scope>
    <source>
        <strain evidence="5">Cmel4</strain>
    </source>
</reference>
<dbReference type="InterPro" id="IPR029026">
    <property type="entry name" value="tRNA_m1G_MTases_N"/>
</dbReference>
<dbReference type="SUPFAM" id="SSF75217">
    <property type="entry name" value="alpha/beta knot"/>
    <property type="match status" value="1"/>
</dbReference>
<evidence type="ECO:0000256" key="1">
    <source>
        <dbReference type="ARBA" id="ARBA00022603"/>
    </source>
</evidence>
<dbReference type="RefSeq" id="WP_280956116.1">
    <property type="nucleotide sequence ID" value="NZ_CP092145.1"/>
</dbReference>
<dbReference type="GO" id="GO:0008173">
    <property type="term" value="F:RNA methyltransferase activity"/>
    <property type="evidence" value="ECO:0007669"/>
    <property type="project" value="InterPro"/>
</dbReference>
<dbReference type="InterPro" id="IPR029028">
    <property type="entry name" value="Alpha/beta_knot_MTases"/>
</dbReference>
<keyword evidence="3" id="KW-0812">Transmembrane</keyword>
<feature type="transmembrane region" description="Helical" evidence="3">
    <location>
        <begin position="41"/>
        <end position="64"/>
    </location>
</feature>
<dbReference type="Pfam" id="PF00588">
    <property type="entry name" value="SpoU_methylase"/>
    <property type="match status" value="1"/>
</dbReference>
<evidence type="ECO:0000256" key="2">
    <source>
        <dbReference type="ARBA" id="ARBA00022679"/>
    </source>
</evidence>
<keyword evidence="1" id="KW-0489">Methyltransferase</keyword>
<keyword evidence="3" id="KW-1133">Transmembrane helix</keyword>
<dbReference type="InterPro" id="IPR001537">
    <property type="entry name" value="SpoU_MeTrfase"/>
</dbReference>
<organism evidence="5 6">
    <name type="scientific">Carsonella ruddii</name>
    <dbReference type="NCBI Taxonomy" id="114186"/>
    <lineage>
        <taxon>Bacteria</taxon>
        <taxon>Pseudomonadati</taxon>
        <taxon>Pseudomonadota</taxon>
        <taxon>Gammaproteobacteria</taxon>
        <taxon>Oceanospirillales</taxon>
        <taxon>Halomonadaceae</taxon>
        <taxon>Zymobacter group</taxon>
        <taxon>Candidatus Carsonella</taxon>
    </lineage>
</organism>
<gene>
    <name evidence="5" type="ORF">MEJ65_00350</name>
</gene>
<evidence type="ECO:0000313" key="6">
    <source>
        <dbReference type="Proteomes" id="UP001237869"/>
    </source>
</evidence>
<name>A0AAJ6FCH3_CARRU</name>
<sequence length="187" mass="22393">MIIINFRKILKKIKSLIKLKNFFLICNFFLKKKKFFKCNFFLIYIKNIIKNFFIIKNFVILYLLNNTGNINSCIRTNYLFNTISIINKKKKKKINSNYTNIFFIKNLNFFLYFIKKITVLISLTIKSCFFLKQIIIKKNFSILIGNEKKSIKKKFFLKSDILLKIKTYCKKSLNVNVVNGILLNKFI</sequence>
<evidence type="ECO:0000313" key="5">
    <source>
        <dbReference type="EMBL" id="WGS67309.1"/>
    </source>
</evidence>